<accession>A0A8H7CS85</accession>
<organism evidence="1 2">
    <name type="scientific">Mycena sanguinolenta</name>
    <dbReference type="NCBI Taxonomy" id="230812"/>
    <lineage>
        <taxon>Eukaryota</taxon>
        <taxon>Fungi</taxon>
        <taxon>Dikarya</taxon>
        <taxon>Basidiomycota</taxon>
        <taxon>Agaricomycotina</taxon>
        <taxon>Agaricomycetes</taxon>
        <taxon>Agaricomycetidae</taxon>
        <taxon>Agaricales</taxon>
        <taxon>Marasmiineae</taxon>
        <taxon>Mycenaceae</taxon>
        <taxon>Mycena</taxon>
    </lineage>
</organism>
<comment type="caution">
    <text evidence="1">The sequence shown here is derived from an EMBL/GenBank/DDBJ whole genome shotgun (WGS) entry which is preliminary data.</text>
</comment>
<evidence type="ECO:0000313" key="2">
    <source>
        <dbReference type="Proteomes" id="UP000623467"/>
    </source>
</evidence>
<reference evidence="1" key="1">
    <citation type="submission" date="2020-05" db="EMBL/GenBank/DDBJ databases">
        <title>Mycena genomes resolve the evolution of fungal bioluminescence.</title>
        <authorList>
            <person name="Tsai I.J."/>
        </authorList>
    </citation>
    <scope>NUCLEOTIDE SEQUENCE</scope>
    <source>
        <strain evidence="1">160909Yilan</strain>
    </source>
</reference>
<protein>
    <submittedName>
        <fullName evidence="1">Uncharacterized protein</fullName>
    </submittedName>
</protein>
<dbReference type="AlphaFoldDB" id="A0A8H7CS85"/>
<sequence length="320" mass="36126">MLGMANQEERISYSVVAPARSHACSPCSVTEARSPPALCIISIQIQAHLDCLFPEMPTLPPELEREIFEVAIRDNLSDTALKLNLSLVARRVQYWIDLIQYEMVTITNRVEAHKFFDLVNWKSQDFFAHAVKATCITYYVPADEASRILSVCSNVQQLACWVPWEKSPDLPQLLSRLPLTHLSIEVGHFLNIPRSQSTWFLGLTHLDLIWWSSSPRTTSPNLGELPNLTHVSLSGAGRSEARSVCLNCASLQVLLILTIPRWETEEEYTFDARIVLAAGDFAEDGDVVEIWKHGVWGRPGSIWAYAEDILLERKQKPDCL</sequence>
<dbReference type="Proteomes" id="UP000623467">
    <property type="component" value="Unassembled WGS sequence"/>
</dbReference>
<keyword evidence="2" id="KW-1185">Reference proteome</keyword>
<evidence type="ECO:0000313" key="1">
    <source>
        <dbReference type="EMBL" id="KAF7346362.1"/>
    </source>
</evidence>
<dbReference type="EMBL" id="JACAZH010000019">
    <property type="protein sequence ID" value="KAF7346362.1"/>
    <property type="molecule type" value="Genomic_DNA"/>
</dbReference>
<gene>
    <name evidence="1" type="ORF">MSAN_01864000</name>
</gene>
<dbReference type="OrthoDB" id="3145912at2759"/>
<proteinExistence type="predicted"/>
<dbReference type="SUPFAM" id="SSF52058">
    <property type="entry name" value="L domain-like"/>
    <property type="match status" value="1"/>
</dbReference>
<name>A0A8H7CS85_9AGAR</name>